<dbReference type="GO" id="GO:0006307">
    <property type="term" value="P:DNA alkylation repair"/>
    <property type="evidence" value="ECO:0007669"/>
    <property type="project" value="TreeGrafter"/>
</dbReference>
<dbReference type="GO" id="GO:0032993">
    <property type="term" value="C:protein-DNA complex"/>
    <property type="evidence" value="ECO:0007669"/>
    <property type="project" value="TreeGrafter"/>
</dbReference>
<dbReference type="PANTHER" id="PTHR43003:SF5">
    <property type="entry name" value="DNA-3-METHYLADENINE GLYCOSYLASE"/>
    <property type="match status" value="1"/>
</dbReference>
<dbReference type="InterPro" id="IPR037046">
    <property type="entry name" value="AlkA_N_sf"/>
</dbReference>
<evidence type="ECO:0000256" key="4">
    <source>
        <dbReference type="ARBA" id="ARBA00023204"/>
    </source>
</evidence>
<dbReference type="GO" id="GO:0043916">
    <property type="term" value="F:DNA-7-methylguanine glycosylase activity"/>
    <property type="evidence" value="ECO:0007669"/>
    <property type="project" value="TreeGrafter"/>
</dbReference>
<dbReference type="GO" id="GO:0008725">
    <property type="term" value="F:DNA-3-methyladenine glycosylase activity"/>
    <property type="evidence" value="ECO:0007669"/>
    <property type="project" value="TreeGrafter"/>
</dbReference>
<dbReference type="InterPro" id="IPR011257">
    <property type="entry name" value="DNA_glycosylase"/>
</dbReference>
<dbReference type="AlphaFoldDB" id="A0A6J4V5V2"/>
<feature type="domain" description="HhH-GPD" evidence="5">
    <location>
        <begin position="136"/>
        <end position="298"/>
    </location>
</feature>
<dbReference type="EC" id="3.2.2.21" evidence="2"/>
<proteinExistence type="predicted"/>
<dbReference type="Pfam" id="PF06029">
    <property type="entry name" value="AlkA_N"/>
    <property type="match status" value="1"/>
</dbReference>
<dbReference type="InterPro" id="IPR051912">
    <property type="entry name" value="Alkylbase_DNA_Glycosylase/TA"/>
</dbReference>
<dbReference type="Gene3D" id="1.10.340.30">
    <property type="entry name" value="Hypothetical protein, domain 2"/>
    <property type="match status" value="1"/>
</dbReference>
<dbReference type="InterPro" id="IPR003265">
    <property type="entry name" value="HhH-GPD_domain"/>
</dbReference>
<sequence>MEQHRLTLSATPPFSFRQTLGFIRAFYARDYERVPAREQVQEGTLRRIVSVLGVPVLFEVEETEEALSLTLHAERLDDALVAATTDRVRFYLGLDDDLTPLYARADPVFERVVKDLYGYHMLKVLTPFEAACWALVQQRTPNGFAHKTMARLGEHFGGRLEHGGRVYTAFPEAKGMLGNPEARILEATNNTRKTERLLHLVRAFATADETFLRTAPYGEVARWLSSIKGLGAWSVDFIMLRGLGRTERVPWTDTGMLTAVSRVYTQGFELSPGRAREVAERYGWTAGLWAHYVKTSAYGSREAEGATLNGDE</sequence>
<dbReference type="InterPro" id="IPR010316">
    <property type="entry name" value="AlkA_N"/>
</dbReference>
<name>A0A6J4V5V2_9DEIN</name>
<gene>
    <name evidence="6" type="ORF">AVDCRST_MAG86-1431</name>
</gene>
<keyword evidence="3" id="KW-0227">DNA damage</keyword>
<dbReference type="GO" id="GO:0006285">
    <property type="term" value="P:base-excision repair, AP site formation"/>
    <property type="evidence" value="ECO:0007669"/>
    <property type="project" value="TreeGrafter"/>
</dbReference>
<evidence type="ECO:0000256" key="2">
    <source>
        <dbReference type="ARBA" id="ARBA00012000"/>
    </source>
</evidence>
<dbReference type="PANTHER" id="PTHR43003">
    <property type="entry name" value="DNA-3-METHYLADENINE GLYCOSYLASE"/>
    <property type="match status" value="1"/>
</dbReference>
<dbReference type="GO" id="GO:0032131">
    <property type="term" value="F:alkylated DNA binding"/>
    <property type="evidence" value="ECO:0007669"/>
    <property type="project" value="TreeGrafter"/>
</dbReference>
<dbReference type="SUPFAM" id="SSF48150">
    <property type="entry name" value="DNA-glycosylase"/>
    <property type="match status" value="1"/>
</dbReference>
<protein>
    <recommendedName>
        <fullName evidence="2">DNA-3-methyladenine glycosylase II</fullName>
        <ecNumber evidence="2">3.2.2.21</ecNumber>
    </recommendedName>
</protein>
<dbReference type="SMART" id="SM00478">
    <property type="entry name" value="ENDO3c"/>
    <property type="match status" value="1"/>
</dbReference>
<organism evidence="6">
    <name type="scientific">uncultured Truepera sp</name>
    <dbReference type="NCBI Taxonomy" id="543023"/>
    <lineage>
        <taxon>Bacteria</taxon>
        <taxon>Thermotogati</taxon>
        <taxon>Deinococcota</taxon>
        <taxon>Deinococci</taxon>
        <taxon>Trueperales</taxon>
        <taxon>Trueperaceae</taxon>
        <taxon>Truepera</taxon>
        <taxon>environmental samples</taxon>
    </lineage>
</organism>
<evidence type="ECO:0000256" key="3">
    <source>
        <dbReference type="ARBA" id="ARBA00022763"/>
    </source>
</evidence>
<evidence type="ECO:0000313" key="6">
    <source>
        <dbReference type="EMBL" id="CAA9569512.1"/>
    </source>
</evidence>
<keyword evidence="4" id="KW-0234">DNA repair</keyword>
<comment type="catalytic activity">
    <reaction evidence="1">
        <text>Hydrolysis of alkylated DNA, releasing 3-methyladenine, 3-methylguanine, 7-methylguanine and 7-methyladenine.</text>
        <dbReference type="EC" id="3.2.2.21"/>
    </reaction>
</comment>
<evidence type="ECO:0000256" key="1">
    <source>
        <dbReference type="ARBA" id="ARBA00000086"/>
    </source>
</evidence>
<evidence type="ECO:0000259" key="5">
    <source>
        <dbReference type="SMART" id="SM00478"/>
    </source>
</evidence>
<dbReference type="EMBL" id="CADCWP010000108">
    <property type="protein sequence ID" value="CAA9569512.1"/>
    <property type="molecule type" value="Genomic_DNA"/>
</dbReference>
<reference evidence="6" key="1">
    <citation type="submission" date="2020-02" db="EMBL/GenBank/DDBJ databases">
        <authorList>
            <person name="Meier V. D."/>
        </authorList>
    </citation>
    <scope>NUCLEOTIDE SEQUENCE</scope>
    <source>
        <strain evidence="6">AVDCRST_MAG86</strain>
    </source>
</reference>
<accession>A0A6J4V5V2</accession>
<dbReference type="Gene3D" id="3.30.310.20">
    <property type="entry name" value="DNA-3-methyladenine glycosylase AlkA, N-terminal domain"/>
    <property type="match status" value="1"/>
</dbReference>